<accession>A0A177Y8M8</accession>
<comment type="similarity">
    <text evidence="2">Belongs to the EspG family.</text>
</comment>
<name>A0A177Y8M8_9NOCA</name>
<evidence type="ECO:0000256" key="2">
    <source>
        <dbReference type="ARBA" id="ARBA00006411"/>
    </source>
</evidence>
<comment type="subcellular location">
    <subcellularLocation>
        <location evidence="1">Cytoplasm</location>
    </subcellularLocation>
</comment>
<evidence type="ECO:0000313" key="6">
    <source>
        <dbReference type="Proteomes" id="UP000077519"/>
    </source>
</evidence>
<sequence length="232" mass="25338">MRSVGRDRLPFPLQFRPLVASAEEYARQQHDAEVLAASALDGDLRISLRVLVNPTYRIEVVGHHRRRGSEPEKVRAHATVQHDVGVVLAQDPGVDDATGHDVTVTLVDSRHAARLVLGALPVCGSGDTSRLDVPRRQADSNEAMMRAATRTTDRERADQLLGRPQSSAGEILICRGASIDGRPDDTAAGFHWIDIDGDGRYIVRHGSIVSILPASPADLEREVRRAVDDVTR</sequence>
<keyword evidence="4" id="KW-0143">Chaperone</keyword>
<comment type="caution">
    <text evidence="5">The sequence shown here is derived from an EMBL/GenBank/DDBJ whole genome shotgun (WGS) entry which is preliminary data.</text>
</comment>
<evidence type="ECO:0000256" key="4">
    <source>
        <dbReference type="ARBA" id="ARBA00023186"/>
    </source>
</evidence>
<dbReference type="InterPro" id="IPR025734">
    <property type="entry name" value="EspG"/>
</dbReference>
<dbReference type="Pfam" id="PF14011">
    <property type="entry name" value="ESX-1_EspG"/>
    <property type="match status" value="1"/>
</dbReference>
<proteinExistence type="inferred from homology"/>
<gene>
    <name evidence="5" type="ORF">A3K89_11185</name>
</gene>
<dbReference type="AlphaFoldDB" id="A0A177Y8M8"/>
<protein>
    <recommendedName>
        <fullName evidence="7">EspG family protein</fullName>
    </recommendedName>
</protein>
<keyword evidence="3" id="KW-0963">Cytoplasm</keyword>
<reference evidence="5 6" key="1">
    <citation type="submission" date="2016-03" db="EMBL/GenBank/DDBJ databases">
        <title>Genome sequence of Rhodococcus kyotonensis KB10.</title>
        <authorList>
            <person name="Jeong H."/>
            <person name="Hong C.E."/>
            <person name="Jo S.H."/>
            <person name="Park J.M."/>
        </authorList>
    </citation>
    <scope>NUCLEOTIDE SEQUENCE [LARGE SCALE GENOMIC DNA]</scope>
    <source>
        <strain evidence="5 6">KB10</strain>
    </source>
</reference>
<dbReference type="EMBL" id="LVHI01000038">
    <property type="protein sequence ID" value="OAK51498.1"/>
    <property type="molecule type" value="Genomic_DNA"/>
</dbReference>
<evidence type="ECO:0000313" key="5">
    <source>
        <dbReference type="EMBL" id="OAK51498.1"/>
    </source>
</evidence>
<dbReference type="Proteomes" id="UP000077519">
    <property type="component" value="Unassembled WGS sequence"/>
</dbReference>
<evidence type="ECO:0000256" key="3">
    <source>
        <dbReference type="ARBA" id="ARBA00022490"/>
    </source>
</evidence>
<evidence type="ECO:0000256" key="1">
    <source>
        <dbReference type="ARBA" id="ARBA00004496"/>
    </source>
</evidence>
<keyword evidence="6" id="KW-1185">Reference proteome</keyword>
<organism evidence="5 6">
    <name type="scientific">Rhodococcoides kyotonense</name>
    <dbReference type="NCBI Taxonomy" id="398843"/>
    <lineage>
        <taxon>Bacteria</taxon>
        <taxon>Bacillati</taxon>
        <taxon>Actinomycetota</taxon>
        <taxon>Actinomycetes</taxon>
        <taxon>Mycobacteriales</taxon>
        <taxon>Nocardiaceae</taxon>
        <taxon>Rhodococcoides</taxon>
    </lineage>
</organism>
<evidence type="ECO:0008006" key="7">
    <source>
        <dbReference type="Google" id="ProtNLM"/>
    </source>
</evidence>